<organism evidence="2 3">
    <name type="scientific">Eumeta variegata</name>
    <name type="common">Bagworm moth</name>
    <name type="synonym">Eumeta japonica</name>
    <dbReference type="NCBI Taxonomy" id="151549"/>
    <lineage>
        <taxon>Eukaryota</taxon>
        <taxon>Metazoa</taxon>
        <taxon>Ecdysozoa</taxon>
        <taxon>Arthropoda</taxon>
        <taxon>Hexapoda</taxon>
        <taxon>Insecta</taxon>
        <taxon>Pterygota</taxon>
        <taxon>Neoptera</taxon>
        <taxon>Endopterygota</taxon>
        <taxon>Lepidoptera</taxon>
        <taxon>Glossata</taxon>
        <taxon>Ditrysia</taxon>
        <taxon>Tineoidea</taxon>
        <taxon>Psychidae</taxon>
        <taxon>Oiketicinae</taxon>
        <taxon>Eumeta</taxon>
    </lineage>
</organism>
<proteinExistence type="predicted"/>
<evidence type="ECO:0000313" key="3">
    <source>
        <dbReference type="Proteomes" id="UP000299102"/>
    </source>
</evidence>
<reference evidence="2 3" key="1">
    <citation type="journal article" date="2019" name="Commun. Biol.">
        <title>The bagworm genome reveals a unique fibroin gene that provides high tensile strength.</title>
        <authorList>
            <person name="Kono N."/>
            <person name="Nakamura H."/>
            <person name="Ohtoshi R."/>
            <person name="Tomita M."/>
            <person name="Numata K."/>
            <person name="Arakawa K."/>
        </authorList>
    </citation>
    <scope>NUCLEOTIDE SEQUENCE [LARGE SCALE GENOMIC DNA]</scope>
</reference>
<protein>
    <submittedName>
        <fullName evidence="2">Uncharacterized protein</fullName>
    </submittedName>
</protein>
<comment type="caution">
    <text evidence="2">The sequence shown here is derived from an EMBL/GenBank/DDBJ whole genome shotgun (WGS) entry which is preliminary data.</text>
</comment>
<dbReference type="EMBL" id="BGZK01000374">
    <property type="protein sequence ID" value="GBP39959.1"/>
    <property type="molecule type" value="Genomic_DNA"/>
</dbReference>
<evidence type="ECO:0000256" key="1">
    <source>
        <dbReference type="SAM" id="MobiDB-lite"/>
    </source>
</evidence>
<dbReference type="AlphaFoldDB" id="A0A4C1VP67"/>
<name>A0A4C1VP67_EUMVA</name>
<feature type="region of interest" description="Disordered" evidence="1">
    <location>
        <begin position="37"/>
        <end position="58"/>
    </location>
</feature>
<evidence type="ECO:0000313" key="2">
    <source>
        <dbReference type="EMBL" id="GBP39959.1"/>
    </source>
</evidence>
<sequence length="98" mass="11010">MEVGEPYRKTDRPEMDKDSDLVEWPIRQEKAGVLCAGASPSDDYNGIKPPSDRPPSATRRLFRCGVLRIKVGRPSVSRRASSFLPFYLGQYLVLLGIQ</sequence>
<accession>A0A4C1VP67</accession>
<keyword evidence="3" id="KW-1185">Reference proteome</keyword>
<gene>
    <name evidence="2" type="ORF">EVAR_39187_1</name>
</gene>
<dbReference type="Proteomes" id="UP000299102">
    <property type="component" value="Unassembled WGS sequence"/>
</dbReference>